<dbReference type="PANTHER" id="PTHR35204:SF1">
    <property type="entry name" value="ENTEROTOXIN"/>
    <property type="match status" value="1"/>
</dbReference>
<name>S8E7Z3_FOMSC</name>
<proteinExistence type="predicted"/>
<dbReference type="InterPro" id="IPR038921">
    <property type="entry name" value="YOR389W-like"/>
</dbReference>
<feature type="non-terminal residue" evidence="2">
    <location>
        <position position="1"/>
    </location>
</feature>
<accession>S8E7Z3</accession>
<feature type="non-terminal residue" evidence="2">
    <location>
        <position position="136"/>
    </location>
</feature>
<dbReference type="AlphaFoldDB" id="S8E7Z3"/>
<sequence length="136" mass="15101">AQAPLANLDETPEHRTPERWDKPVNYDATSNLIFQSLAGLMQMAPNSKYPNGHSIVRASISPGTLLYHGRGNSDYPARDWLAFDPEHSQTFLRGQNGTLFTFTTTRELTLIYFDGCSANKRGGVTDTQDVLIWGAV</sequence>
<evidence type="ECO:0000313" key="2">
    <source>
        <dbReference type="EMBL" id="EPT01162.1"/>
    </source>
</evidence>
<evidence type="ECO:0000256" key="1">
    <source>
        <dbReference type="SAM" id="MobiDB-lite"/>
    </source>
</evidence>
<dbReference type="OrthoDB" id="10261782at2759"/>
<dbReference type="HOGENOM" id="CLU_1626953_0_0_1"/>
<dbReference type="STRING" id="743788.S8E7Z3"/>
<dbReference type="InParanoid" id="S8E7Z3"/>
<reference evidence="2 3" key="1">
    <citation type="journal article" date="2012" name="Science">
        <title>The Paleozoic origin of enzymatic lignin decomposition reconstructed from 31 fungal genomes.</title>
        <authorList>
            <person name="Floudas D."/>
            <person name="Binder M."/>
            <person name="Riley R."/>
            <person name="Barry K."/>
            <person name="Blanchette R.A."/>
            <person name="Henrissat B."/>
            <person name="Martinez A.T."/>
            <person name="Otillar R."/>
            <person name="Spatafora J.W."/>
            <person name="Yadav J.S."/>
            <person name="Aerts A."/>
            <person name="Benoit I."/>
            <person name="Boyd A."/>
            <person name="Carlson A."/>
            <person name="Copeland A."/>
            <person name="Coutinho P.M."/>
            <person name="de Vries R.P."/>
            <person name="Ferreira P."/>
            <person name="Findley K."/>
            <person name="Foster B."/>
            <person name="Gaskell J."/>
            <person name="Glotzer D."/>
            <person name="Gorecki P."/>
            <person name="Heitman J."/>
            <person name="Hesse C."/>
            <person name="Hori C."/>
            <person name="Igarashi K."/>
            <person name="Jurgens J.A."/>
            <person name="Kallen N."/>
            <person name="Kersten P."/>
            <person name="Kohler A."/>
            <person name="Kuees U."/>
            <person name="Kumar T.K.A."/>
            <person name="Kuo A."/>
            <person name="LaButti K."/>
            <person name="Larrondo L.F."/>
            <person name="Lindquist E."/>
            <person name="Ling A."/>
            <person name="Lombard V."/>
            <person name="Lucas S."/>
            <person name="Lundell T."/>
            <person name="Martin R."/>
            <person name="McLaughlin D.J."/>
            <person name="Morgenstern I."/>
            <person name="Morin E."/>
            <person name="Murat C."/>
            <person name="Nagy L.G."/>
            <person name="Nolan M."/>
            <person name="Ohm R.A."/>
            <person name="Patyshakuliyeva A."/>
            <person name="Rokas A."/>
            <person name="Ruiz-Duenas F.J."/>
            <person name="Sabat G."/>
            <person name="Salamov A."/>
            <person name="Samejima M."/>
            <person name="Schmutz J."/>
            <person name="Slot J.C."/>
            <person name="St John F."/>
            <person name="Stenlid J."/>
            <person name="Sun H."/>
            <person name="Sun S."/>
            <person name="Syed K."/>
            <person name="Tsang A."/>
            <person name="Wiebenga A."/>
            <person name="Young D."/>
            <person name="Pisabarro A."/>
            <person name="Eastwood D.C."/>
            <person name="Martin F."/>
            <person name="Cullen D."/>
            <person name="Grigoriev I.V."/>
            <person name="Hibbett D.S."/>
        </authorList>
    </citation>
    <scope>NUCLEOTIDE SEQUENCE</scope>
    <source>
        <strain evidence="3">FP-58527</strain>
    </source>
</reference>
<gene>
    <name evidence="2" type="ORF">FOMPIDRAFT_1079614</name>
</gene>
<dbReference type="Proteomes" id="UP000015241">
    <property type="component" value="Unassembled WGS sequence"/>
</dbReference>
<keyword evidence="3" id="KW-1185">Reference proteome</keyword>
<feature type="compositionally biased region" description="Basic and acidic residues" evidence="1">
    <location>
        <begin position="11"/>
        <end position="22"/>
    </location>
</feature>
<organism evidence="2 3">
    <name type="scientific">Fomitopsis schrenkii</name>
    <name type="common">Brown rot fungus</name>
    <dbReference type="NCBI Taxonomy" id="2126942"/>
    <lineage>
        <taxon>Eukaryota</taxon>
        <taxon>Fungi</taxon>
        <taxon>Dikarya</taxon>
        <taxon>Basidiomycota</taxon>
        <taxon>Agaricomycotina</taxon>
        <taxon>Agaricomycetes</taxon>
        <taxon>Polyporales</taxon>
        <taxon>Fomitopsis</taxon>
    </lineage>
</organism>
<dbReference type="EMBL" id="KE504144">
    <property type="protein sequence ID" value="EPT01162.1"/>
    <property type="molecule type" value="Genomic_DNA"/>
</dbReference>
<feature type="region of interest" description="Disordered" evidence="1">
    <location>
        <begin position="1"/>
        <end position="22"/>
    </location>
</feature>
<evidence type="ECO:0000313" key="3">
    <source>
        <dbReference type="Proteomes" id="UP000015241"/>
    </source>
</evidence>
<protein>
    <submittedName>
        <fullName evidence="2">Uncharacterized protein</fullName>
    </submittedName>
</protein>
<dbReference type="PANTHER" id="PTHR35204">
    <property type="entry name" value="YALI0A21131P"/>
    <property type="match status" value="1"/>
</dbReference>